<dbReference type="PANTHER" id="PTHR46928:SF1">
    <property type="entry name" value="MESENCHYME-SPECIFIC CELL SURFACE GLYCOPROTEIN"/>
    <property type="match status" value="1"/>
</dbReference>
<feature type="domain" description="Choice-of-anchor I" evidence="2">
    <location>
        <begin position="415"/>
        <end position="599"/>
    </location>
</feature>
<dbReference type="InterPro" id="IPR011048">
    <property type="entry name" value="Haem_d1_sf"/>
</dbReference>
<dbReference type="InterPro" id="IPR052956">
    <property type="entry name" value="Mesenchyme-surface_protein"/>
</dbReference>
<evidence type="ECO:0000256" key="1">
    <source>
        <dbReference type="SAM" id="SignalP"/>
    </source>
</evidence>
<evidence type="ECO:0000259" key="2">
    <source>
        <dbReference type="Pfam" id="PF22494"/>
    </source>
</evidence>
<evidence type="ECO:0000313" key="3">
    <source>
        <dbReference type="EMBL" id="MFD0949003.1"/>
    </source>
</evidence>
<dbReference type="InterPro" id="IPR055188">
    <property type="entry name" value="Choice_anch_I"/>
</dbReference>
<comment type="caution">
    <text evidence="3">The sequence shown here is derived from an EMBL/GenBank/DDBJ whole genome shotgun (WGS) entry which is preliminary data.</text>
</comment>
<name>A0ABW3HC18_9GAMM</name>
<dbReference type="EMBL" id="JBHTIT010000001">
    <property type="protein sequence ID" value="MFD0949003.1"/>
    <property type="molecule type" value="Genomic_DNA"/>
</dbReference>
<organism evidence="3 4">
    <name type="scientific">Paraperlucidibaca wandonensis</name>
    <dbReference type="NCBI Taxonomy" id="1268273"/>
    <lineage>
        <taxon>Bacteria</taxon>
        <taxon>Pseudomonadati</taxon>
        <taxon>Pseudomonadota</taxon>
        <taxon>Gammaproteobacteria</taxon>
        <taxon>Moraxellales</taxon>
        <taxon>Moraxellaceae</taxon>
        <taxon>Paraperlucidibaca</taxon>
    </lineage>
</organism>
<protein>
    <submittedName>
        <fullName evidence="3">Choice-of-anchor I family protein</fullName>
    </submittedName>
</protein>
<accession>A0ABW3HC18</accession>
<dbReference type="NCBIfam" id="NF038117">
    <property type="entry name" value="choice_anch_I"/>
    <property type="match status" value="1"/>
</dbReference>
<dbReference type="Pfam" id="PF22494">
    <property type="entry name" value="choice_anch_I"/>
    <property type="match status" value="2"/>
</dbReference>
<dbReference type="SUPFAM" id="SSF51004">
    <property type="entry name" value="C-terminal (heme d1) domain of cytochrome cd1-nitrite reductase"/>
    <property type="match status" value="1"/>
</dbReference>
<dbReference type="Proteomes" id="UP001597044">
    <property type="component" value="Unassembled WGS sequence"/>
</dbReference>
<keyword evidence="4" id="KW-1185">Reference proteome</keyword>
<gene>
    <name evidence="3" type="ORF">ACFQ0F_01100</name>
</gene>
<feature type="signal peptide" evidence="1">
    <location>
        <begin position="1"/>
        <end position="19"/>
    </location>
</feature>
<dbReference type="RefSeq" id="WP_379068128.1">
    <property type="nucleotide sequence ID" value="NZ_JBHTIT010000001.1"/>
</dbReference>
<dbReference type="PROSITE" id="PS51257">
    <property type="entry name" value="PROKAR_LIPOPROTEIN"/>
    <property type="match status" value="1"/>
</dbReference>
<dbReference type="Gene3D" id="2.130.10.10">
    <property type="entry name" value="YVTN repeat-like/Quinoprotein amine dehydrogenase"/>
    <property type="match status" value="1"/>
</dbReference>
<evidence type="ECO:0000313" key="4">
    <source>
        <dbReference type="Proteomes" id="UP001597044"/>
    </source>
</evidence>
<feature type="chain" id="PRO_5046086642" evidence="1">
    <location>
        <begin position="20"/>
        <end position="602"/>
    </location>
</feature>
<sequence length="602" mass="63339">MLRNLLAPTSIAAAILLSACGGGSTNEPVDAVAEQTPSRIQMNFLGRYESGVFGESAAEIPAVDIVSKRGFVVNSEKGALDVLDLSVPASPKLLSTLRVSDINGIPANAVVNSVASKNGLVAIAIESNPKTDPGFVALYRASDLALLDFIEVGAQPDMLVFTPNGSQLLVANEGEPADDYATDPEGSVSVIDVSLPSKLSLRTASFRAFNDQVQLLRQQGVRIFGRNATVAQDLEPEYIAVSPDSKTAYVSLQENNAMAVIDLATARVSKVLPFGYKDHGVMGNGFAANDKDTGVSIALHPGVLGMYQPDAIAVHQFNGVDYVVTANEGDAREWGDFVEEMRVGDLFASKGFKGPSIDLASLAGGAILNPATFSYCGASLTSAGNCLANDVLGRLNVTWTQGYQRNSDGSPKLYTQLGELADANTAKADARLMYDNVYSFGARSMSVFSGNTGALVWDSGDFIEQYTGGDLCKAGVLRDTLCKSFFNSGHDKVALNDRSDNKGPEPEGIVLGQIGIKTFAFLGLERVGGVMAFDISDPRNPVFQDYLNTRDFSVAKPAAASGDLGAEGLAFVPSALSPTGKPLLITGHEVSGTTSVYEVVGK</sequence>
<dbReference type="PANTHER" id="PTHR46928">
    <property type="entry name" value="MESENCHYME-SPECIFIC CELL SURFACE GLYCOPROTEIN"/>
    <property type="match status" value="1"/>
</dbReference>
<dbReference type="InterPro" id="IPR015943">
    <property type="entry name" value="WD40/YVTN_repeat-like_dom_sf"/>
</dbReference>
<feature type="domain" description="Choice-of-anchor I" evidence="2">
    <location>
        <begin position="43"/>
        <end position="345"/>
    </location>
</feature>
<proteinExistence type="predicted"/>
<reference evidence="4" key="1">
    <citation type="journal article" date="2019" name="Int. J. Syst. Evol. Microbiol.">
        <title>The Global Catalogue of Microorganisms (GCM) 10K type strain sequencing project: providing services to taxonomists for standard genome sequencing and annotation.</title>
        <authorList>
            <consortium name="The Broad Institute Genomics Platform"/>
            <consortium name="The Broad Institute Genome Sequencing Center for Infectious Disease"/>
            <person name="Wu L."/>
            <person name="Ma J."/>
        </authorList>
    </citation>
    <scope>NUCLEOTIDE SEQUENCE [LARGE SCALE GENOMIC DNA]</scope>
    <source>
        <strain evidence="4">CCUG 63419</strain>
    </source>
</reference>
<keyword evidence="1" id="KW-0732">Signal</keyword>